<feature type="domain" description="Transcriptional regulator TetR C-terminal Proteobacteria type" evidence="2">
    <location>
        <begin position="59"/>
        <end position="170"/>
    </location>
</feature>
<dbReference type="Gene3D" id="1.10.357.10">
    <property type="entry name" value="Tetracycline Repressor, domain 2"/>
    <property type="match status" value="1"/>
</dbReference>
<evidence type="ECO:0000313" key="3">
    <source>
        <dbReference type="EMBL" id="AEM40584.1"/>
    </source>
</evidence>
<evidence type="ECO:0000313" key="4">
    <source>
        <dbReference type="Proteomes" id="UP000000692"/>
    </source>
</evidence>
<sequence>MDGVSVDELIQKVGGSRRNIYNRFGDKQGLFVEVITKLCDCQAAPLREMEIAGGDLVSALQSFGERLLQIVLQPRTLALHRLMIAEGQRFPELSRAISASGHEAGVAVLVRWLLTREEDFRPNLSVTSLAELFVTLLVSKAQRDALTGMSEPLDSEEIAAIARQAVSVFLHGALMKDA</sequence>
<reference evidence="3 4" key="1">
    <citation type="journal article" date="2011" name="J. Bacteriol.">
        <title>Complete genome sequence of the industrial strain Ketogulonicigenium vulgare WSH-001.</title>
        <authorList>
            <person name="Liu L."/>
            <person name="Li Y."/>
            <person name="Zhang J."/>
            <person name="Zhou Z."/>
            <person name="Liu J."/>
            <person name="Li X."/>
            <person name="Zhou J."/>
            <person name="Du G."/>
            <person name="Wang L."/>
            <person name="Chen J."/>
        </authorList>
    </citation>
    <scope>NUCLEOTIDE SEQUENCE [LARGE SCALE GENOMIC DNA]</scope>
    <source>
        <strain evidence="3 4">WSH-001</strain>
    </source>
</reference>
<dbReference type="AlphaFoldDB" id="F9Y4M7"/>
<dbReference type="Pfam" id="PF14246">
    <property type="entry name" value="TetR_C_7"/>
    <property type="match status" value="1"/>
</dbReference>
<dbReference type="InterPro" id="IPR036271">
    <property type="entry name" value="Tet_transcr_reg_TetR-rel_C_sf"/>
</dbReference>
<dbReference type="Gene3D" id="1.10.10.60">
    <property type="entry name" value="Homeodomain-like"/>
    <property type="match status" value="1"/>
</dbReference>
<evidence type="ECO:0000256" key="1">
    <source>
        <dbReference type="ARBA" id="ARBA00023125"/>
    </source>
</evidence>
<dbReference type="KEGG" id="kvl:KVU_0745"/>
<dbReference type="PANTHER" id="PTHR30055:SF146">
    <property type="entry name" value="HTH-TYPE TRANSCRIPTIONAL DUAL REGULATOR CECR"/>
    <property type="match status" value="1"/>
</dbReference>
<dbReference type="GO" id="GO:0000976">
    <property type="term" value="F:transcription cis-regulatory region binding"/>
    <property type="evidence" value="ECO:0007669"/>
    <property type="project" value="TreeGrafter"/>
</dbReference>
<dbReference type="SUPFAM" id="SSF46689">
    <property type="entry name" value="Homeodomain-like"/>
    <property type="match status" value="1"/>
</dbReference>
<organism evidence="3 4">
    <name type="scientific">Ketogulonicigenium vulgare (strain WSH-001)</name>
    <dbReference type="NCBI Taxonomy" id="759362"/>
    <lineage>
        <taxon>Bacteria</taxon>
        <taxon>Pseudomonadati</taxon>
        <taxon>Pseudomonadota</taxon>
        <taxon>Alphaproteobacteria</taxon>
        <taxon>Rhodobacterales</taxon>
        <taxon>Roseobacteraceae</taxon>
        <taxon>Ketogulonicigenium</taxon>
    </lineage>
</organism>
<dbReference type="PANTHER" id="PTHR30055">
    <property type="entry name" value="HTH-TYPE TRANSCRIPTIONAL REGULATOR RUTR"/>
    <property type="match status" value="1"/>
</dbReference>
<dbReference type="InterPro" id="IPR009057">
    <property type="entry name" value="Homeodomain-like_sf"/>
</dbReference>
<keyword evidence="1" id="KW-0238">DNA-binding</keyword>
<dbReference type="PATRIC" id="fig|759362.5.peg.773"/>
<proteinExistence type="predicted"/>
<accession>F9Y4M7</accession>
<keyword evidence="4" id="KW-1185">Reference proteome</keyword>
<dbReference type="eggNOG" id="COG1309">
    <property type="taxonomic scope" value="Bacteria"/>
</dbReference>
<protein>
    <submittedName>
        <fullName evidence="3">Transcriptional regulator, TetR family protein</fullName>
    </submittedName>
</protein>
<dbReference type="HOGENOM" id="CLU_069356_27_1_5"/>
<dbReference type="EMBL" id="CP002018">
    <property type="protein sequence ID" value="AEM40584.1"/>
    <property type="molecule type" value="Genomic_DNA"/>
</dbReference>
<dbReference type="Proteomes" id="UP000000692">
    <property type="component" value="Chromosome"/>
</dbReference>
<dbReference type="InterPro" id="IPR039536">
    <property type="entry name" value="TetR_C_Proteobacteria"/>
</dbReference>
<evidence type="ECO:0000259" key="2">
    <source>
        <dbReference type="Pfam" id="PF14246"/>
    </source>
</evidence>
<name>F9Y4M7_KETVW</name>
<dbReference type="InterPro" id="IPR050109">
    <property type="entry name" value="HTH-type_TetR-like_transc_reg"/>
</dbReference>
<dbReference type="GO" id="GO:0003700">
    <property type="term" value="F:DNA-binding transcription factor activity"/>
    <property type="evidence" value="ECO:0007669"/>
    <property type="project" value="TreeGrafter"/>
</dbReference>
<gene>
    <name evidence="3" type="ordered locus">KVU_0745</name>
</gene>
<dbReference type="OrthoDB" id="7914379at2"/>
<dbReference type="SUPFAM" id="SSF48498">
    <property type="entry name" value="Tetracyclin repressor-like, C-terminal domain"/>
    <property type="match status" value="1"/>
</dbReference>